<dbReference type="SUPFAM" id="SSF54637">
    <property type="entry name" value="Thioesterase/thiol ester dehydrase-isomerase"/>
    <property type="match status" value="1"/>
</dbReference>
<dbReference type="GO" id="GO:0009062">
    <property type="term" value="P:fatty acid catabolic process"/>
    <property type="evidence" value="ECO:0007669"/>
    <property type="project" value="TreeGrafter"/>
</dbReference>
<name>T0Z8V0_9ZZZZ</name>
<dbReference type="InterPro" id="IPR040170">
    <property type="entry name" value="Cytosol_ACT"/>
</dbReference>
<dbReference type="GO" id="GO:0052816">
    <property type="term" value="F:long-chain fatty acyl-CoA hydrolase activity"/>
    <property type="evidence" value="ECO:0007669"/>
    <property type="project" value="TreeGrafter"/>
</dbReference>
<dbReference type="InterPro" id="IPR006683">
    <property type="entry name" value="Thioestr_dom"/>
</dbReference>
<dbReference type="EMBL" id="AUZY01009902">
    <property type="protein sequence ID" value="EQD40492.1"/>
    <property type="molecule type" value="Genomic_DNA"/>
</dbReference>
<dbReference type="InterPro" id="IPR033120">
    <property type="entry name" value="HOTDOG_ACOT"/>
</dbReference>
<accession>T0Z8V0</accession>
<dbReference type="Pfam" id="PF03061">
    <property type="entry name" value="4HBT"/>
    <property type="match status" value="1"/>
</dbReference>
<dbReference type="CDD" id="cd03442">
    <property type="entry name" value="BFIT_BACH"/>
    <property type="match status" value="1"/>
</dbReference>
<dbReference type="PANTHER" id="PTHR11049">
    <property type="entry name" value="ACYL COENZYME A THIOESTER HYDROLASE"/>
    <property type="match status" value="1"/>
</dbReference>
<sequence length="130" mass="14904">MEWIDNIASIVAIKHSRRRTVTGSIDSLFFLSSIRMGYIVYLTSRINFTTHSTMEIEVDVESEEGITGERRFTTKAYLTYVAIDEEGKPISVPELLLETDEDRKKFEEASVRSGARKVLLKKIRDEIGEK</sequence>
<dbReference type="PANTHER" id="PTHR11049:SF24">
    <property type="entry name" value="CYTOSOLIC ACYL COENZYME A THIOESTER HYDROLASE"/>
    <property type="match status" value="1"/>
</dbReference>
<evidence type="ECO:0000313" key="3">
    <source>
        <dbReference type="EMBL" id="EQD40492.1"/>
    </source>
</evidence>
<dbReference type="InterPro" id="IPR029069">
    <property type="entry name" value="HotDog_dom_sf"/>
</dbReference>
<protein>
    <submittedName>
        <fullName evidence="3">Thioesterase superfamily protein</fullName>
    </submittedName>
</protein>
<evidence type="ECO:0000259" key="2">
    <source>
        <dbReference type="PROSITE" id="PS51770"/>
    </source>
</evidence>
<evidence type="ECO:0000256" key="1">
    <source>
        <dbReference type="ARBA" id="ARBA00022801"/>
    </source>
</evidence>
<organism evidence="3">
    <name type="scientific">mine drainage metagenome</name>
    <dbReference type="NCBI Taxonomy" id="410659"/>
    <lineage>
        <taxon>unclassified sequences</taxon>
        <taxon>metagenomes</taxon>
        <taxon>ecological metagenomes</taxon>
    </lineage>
</organism>
<dbReference type="GO" id="GO:0006637">
    <property type="term" value="P:acyl-CoA metabolic process"/>
    <property type="evidence" value="ECO:0007669"/>
    <property type="project" value="TreeGrafter"/>
</dbReference>
<reference evidence="3" key="2">
    <citation type="journal article" date="2014" name="ISME J.">
        <title>Microbial stratification in low pH oxic and suboxic macroscopic growths along an acid mine drainage.</title>
        <authorList>
            <person name="Mendez-Garcia C."/>
            <person name="Mesa V."/>
            <person name="Sprenger R.R."/>
            <person name="Richter M."/>
            <person name="Diez M.S."/>
            <person name="Solano J."/>
            <person name="Bargiela R."/>
            <person name="Golyshina O.V."/>
            <person name="Manteca A."/>
            <person name="Ramos J.L."/>
            <person name="Gallego J.R."/>
            <person name="Llorente I."/>
            <person name="Martins Dos Santos V.A."/>
            <person name="Jensen O.N."/>
            <person name="Pelaez A.I."/>
            <person name="Sanchez J."/>
            <person name="Ferrer M."/>
        </authorList>
    </citation>
    <scope>NUCLEOTIDE SEQUENCE</scope>
</reference>
<dbReference type="AlphaFoldDB" id="T0Z8V0"/>
<dbReference type="PROSITE" id="PS51770">
    <property type="entry name" value="HOTDOG_ACOT"/>
    <property type="match status" value="1"/>
</dbReference>
<proteinExistence type="predicted"/>
<dbReference type="Gene3D" id="3.10.129.10">
    <property type="entry name" value="Hotdog Thioesterase"/>
    <property type="match status" value="1"/>
</dbReference>
<keyword evidence="1" id="KW-0378">Hydrolase</keyword>
<comment type="caution">
    <text evidence="3">The sequence shown here is derived from an EMBL/GenBank/DDBJ whole genome shotgun (WGS) entry which is preliminary data.</text>
</comment>
<reference evidence="3" key="1">
    <citation type="submission" date="2013-08" db="EMBL/GenBank/DDBJ databases">
        <authorList>
            <person name="Mendez C."/>
            <person name="Richter M."/>
            <person name="Ferrer M."/>
            <person name="Sanchez J."/>
        </authorList>
    </citation>
    <scope>NUCLEOTIDE SEQUENCE</scope>
</reference>
<dbReference type="GO" id="GO:0005829">
    <property type="term" value="C:cytosol"/>
    <property type="evidence" value="ECO:0007669"/>
    <property type="project" value="TreeGrafter"/>
</dbReference>
<gene>
    <name evidence="3" type="ORF">B1B_14901</name>
</gene>
<feature type="domain" description="HotDog ACOT-type" evidence="2">
    <location>
        <begin position="1"/>
        <end position="86"/>
    </location>
</feature>